<evidence type="ECO:0000256" key="5">
    <source>
        <dbReference type="ARBA" id="ARBA00023077"/>
    </source>
</evidence>
<dbReference type="InterPro" id="IPR008969">
    <property type="entry name" value="CarboxyPept-like_regulatory"/>
</dbReference>
<keyword evidence="12" id="KW-0675">Receptor</keyword>
<comment type="similarity">
    <text evidence="8 9">Belongs to the TonB-dependent receptor family.</text>
</comment>
<dbReference type="Gene3D" id="2.60.40.1120">
    <property type="entry name" value="Carboxypeptidase-like, regulatory domain"/>
    <property type="match status" value="1"/>
</dbReference>
<dbReference type="InterPro" id="IPR000531">
    <property type="entry name" value="Beta-barrel_TonB"/>
</dbReference>
<evidence type="ECO:0000256" key="3">
    <source>
        <dbReference type="ARBA" id="ARBA00022452"/>
    </source>
</evidence>
<accession>A0A7X9XA30</accession>
<dbReference type="InterPro" id="IPR012910">
    <property type="entry name" value="Plug_dom"/>
</dbReference>
<dbReference type="Pfam" id="PF00593">
    <property type="entry name" value="TonB_dep_Rec_b-barrel"/>
    <property type="match status" value="1"/>
</dbReference>
<dbReference type="FunFam" id="2.170.130.10:FF:000008">
    <property type="entry name" value="SusC/RagA family TonB-linked outer membrane protein"/>
    <property type="match status" value="1"/>
</dbReference>
<keyword evidence="3 8" id="KW-1134">Transmembrane beta strand</keyword>
<comment type="caution">
    <text evidence="12">The sequence shown here is derived from an EMBL/GenBank/DDBJ whole genome shotgun (WGS) entry which is preliminary data.</text>
</comment>
<dbReference type="InterPro" id="IPR037066">
    <property type="entry name" value="Plug_dom_sf"/>
</dbReference>
<dbReference type="SUPFAM" id="SSF49464">
    <property type="entry name" value="Carboxypeptidase regulatory domain-like"/>
    <property type="match status" value="1"/>
</dbReference>
<dbReference type="NCBIfam" id="TIGR04057">
    <property type="entry name" value="SusC_RagA_signa"/>
    <property type="match status" value="1"/>
</dbReference>
<dbReference type="Gene3D" id="2.170.130.10">
    <property type="entry name" value="TonB-dependent receptor, plug domain"/>
    <property type="match status" value="1"/>
</dbReference>
<feature type="domain" description="TonB-dependent receptor plug" evidence="11">
    <location>
        <begin position="117"/>
        <end position="221"/>
    </location>
</feature>
<feature type="domain" description="TonB-dependent receptor-like beta-barrel" evidence="10">
    <location>
        <begin position="411"/>
        <end position="988"/>
    </location>
</feature>
<dbReference type="PROSITE" id="PS52016">
    <property type="entry name" value="TONB_DEPENDENT_REC_3"/>
    <property type="match status" value="1"/>
</dbReference>
<dbReference type="Pfam" id="PF13715">
    <property type="entry name" value="CarbopepD_reg_2"/>
    <property type="match status" value="1"/>
</dbReference>
<gene>
    <name evidence="12" type="ORF">HHU12_14925</name>
</gene>
<dbReference type="NCBIfam" id="TIGR04056">
    <property type="entry name" value="OMP_RagA_SusC"/>
    <property type="match status" value="1"/>
</dbReference>
<dbReference type="Proteomes" id="UP000576082">
    <property type="component" value="Unassembled WGS sequence"/>
</dbReference>
<dbReference type="SUPFAM" id="SSF56935">
    <property type="entry name" value="Porins"/>
    <property type="match status" value="1"/>
</dbReference>
<evidence type="ECO:0000259" key="10">
    <source>
        <dbReference type="Pfam" id="PF00593"/>
    </source>
</evidence>
<dbReference type="AlphaFoldDB" id="A0A7X9XA30"/>
<dbReference type="Pfam" id="PF07715">
    <property type="entry name" value="Plug"/>
    <property type="match status" value="1"/>
</dbReference>
<evidence type="ECO:0000313" key="13">
    <source>
        <dbReference type="Proteomes" id="UP000576082"/>
    </source>
</evidence>
<keyword evidence="4 8" id="KW-0812">Transmembrane</keyword>
<keyword evidence="7 8" id="KW-0998">Cell outer membrane</keyword>
<evidence type="ECO:0000259" key="11">
    <source>
        <dbReference type="Pfam" id="PF07715"/>
    </source>
</evidence>
<protein>
    <submittedName>
        <fullName evidence="12">TonB-dependent receptor</fullName>
    </submittedName>
</protein>
<evidence type="ECO:0000313" key="12">
    <source>
        <dbReference type="EMBL" id="NME69266.1"/>
    </source>
</evidence>
<organism evidence="12 13">
    <name type="scientific">Flammeovirga aprica JL-4</name>
    <dbReference type="NCBI Taxonomy" id="694437"/>
    <lineage>
        <taxon>Bacteria</taxon>
        <taxon>Pseudomonadati</taxon>
        <taxon>Bacteroidota</taxon>
        <taxon>Cytophagia</taxon>
        <taxon>Cytophagales</taxon>
        <taxon>Flammeovirgaceae</taxon>
        <taxon>Flammeovirga</taxon>
    </lineage>
</organism>
<keyword evidence="6 8" id="KW-0472">Membrane</keyword>
<dbReference type="Gene3D" id="2.40.170.20">
    <property type="entry name" value="TonB-dependent receptor, beta-barrel domain"/>
    <property type="match status" value="1"/>
</dbReference>
<dbReference type="FunFam" id="2.60.40.1120:FF:000003">
    <property type="entry name" value="Outer membrane protein Omp121"/>
    <property type="match status" value="1"/>
</dbReference>
<evidence type="ECO:0000256" key="8">
    <source>
        <dbReference type="PROSITE-ProRule" id="PRU01360"/>
    </source>
</evidence>
<dbReference type="GO" id="GO:0009279">
    <property type="term" value="C:cell outer membrane"/>
    <property type="evidence" value="ECO:0007669"/>
    <property type="project" value="UniProtKB-SubCell"/>
</dbReference>
<evidence type="ECO:0000256" key="2">
    <source>
        <dbReference type="ARBA" id="ARBA00022448"/>
    </source>
</evidence>
<dbReference type="InterPro" id="IPR036942">
    <property type="entry name" value="Beta-barrel_TonB_sf"/>
</dbReference>
<evidence type="ECO:0000256" key="6">
    <source>
        <dbReference type="ARBA" id="ARBA00023136"/>
    </source>
</evidence>
<proteinExistence type="inferred from homology"/>
<keyword evidence="5 9" id="KW-0798">TonB box</keyword>
<dbReference type="InterPro" id="IPR039426">
    <property type="entry name" value="TonB-dep_rcpt-like"/>
</dbReference>
<evidence type="ECO:0000256" key="4">
    <source>
        <dbReference type="ARBA" id="ARBA00022692"/>
    </source>
</evidence>
<dbReference type="InterPro" id="IPR023996">
    <property type="entry name" value="TonB-dep_OMP_SusC/RagA"/>
</dbReference>
<evidence type="ECO:0000256" key="9">
    <source>
        <dbReference type="RuleBase" id="RU003357"/>
    </source>
</evidence>
<evidence type="ECO:0000256" key="1">
    <source>
        <dbReference type="ARBA" id="ARBA00004571"/>
    </source>
</evidence>
<comment type="subcellular location">
    <subcellularLocation>
        <location evidence="1 8">Cell outer membrane</location>
        <topology evidence="1 8">Multi-pass membrane protein</topology>
    </subcellularLocation>
</comment>
<evidence type="ECO:0000256" key="7">
    <source>
        <dbReference type="ARBA" id="ARBA00023237"/>
    </source>
</evidence>
<keyword evidence="13" id="KW-1185">Reference proteome</keyword>
<sequence>MFKITFSEILTVCLLSLLSFNVFAQNIIRGVVLDEKKSPIPGANILIKGTTQGTVTNMDGEFSLSTNENDVLLFSYIGYQPQEISVKGKSAIEVQMVLDAKQLEEIVVVGYGVQKKSVVTGAISSIKSEDVESTPIANASQALQGRTSGVIVQSNSGAPGGAVSIKIRGVSSNGNSSPLYIVDGLQVGNINNLSPNDIESIEVLKDAASAAIFGARGANGVVLVTTKQGEKGKYNITYDGYYGIQEAANKVNMLNATEYMRIHNAASEWDNTEPRYSEDRIQQNTIDTDWQDEMYQKAPITNHALSFSGGGKKSNFSSSLSYFSQDGIVGGSKKSNFDRYTFRINSTHEINDVITFGQNLSYSHSKTRGFNEKQQVSTLSSMYLHDPLTPVFTDDPTGYHKNAVTNAEGRYYAISKELDGYAGNPMAILETQNREQLSNTLRGNVYLDFNLGTLVEGLKFKSSLGINNYDNHNRVFTPAFYISAQGPYQNGTSTAQVTTNRNTSIQFENVLSFSRSFGKQNVSAILGQSLISDQYRNTNSTNSDIYPSTWHYGWPSNGGQENMLAEAMLNESRLVSFFGRVSYNYDEKYMLNATIRRDGSTRFGENNKYGIFPSLSAGWTISNEDFFQIDHNKISLIKLRGSWGQVGNDRIGNWGHMSIMERSDHYIVNGSLVQGFAPLRAANPDLKWETSETLNIGIDLGFLNNKLTLTAEYYDKLTKDLLYELPIPAFTGRMGPLANIGTVSNKGVEFDIRYTGEVRNLKIDILGNMSYNHNNMTKLENAEGYFNGRNLGTLDGNMRVQEGYPMPFFFAYKTDGIFQNQEEVNSHKDGEGNLIQPSAKPGDIRFVDINEDGKISDEDRTNIGNAIPKFNYGLTINLGYKNWDFSMFFQAQTHYDIANVAYGPNETYQNLNARHLNYWKGEGTTNEWPAMTHEDANGNFTKINDMIHIEDASYLRLRNLQLGFTLPTKTSKKIGMERFRIYGSVQNLFTITNYSGADPEFSDSDLLRYGLDNGSYPQARTYLMGLNVSF</sequence>
<reference evidence="12 13" key="1">
    <citation type="submission" date="2020-04" db="EMBL/GenBank/DDBJ databases">
        <title>Flammeovirga sp. SR4, a novel species isolated from seawater.</title>
        <authorList>
            <person name="Wang X."/>
        </authorList>
    </citation>
    <scope>NUCLEOTIDE SEQUENCE [LARGE SCALE GENOMIC DNA]</scope>
    <source>
        <strain evidence="12 13">ATCC 23126</strain>
    </source>
</reference>
<dbReference type="RefSeq" id="WP_169657547.1">
    <property type="nucleotide sequence ID" value="NZ_JABANE010000038.1"/>
</dbReference>
<dbReference type="EMBL" id="JABANE010000038">
    <property type="protein sequence ID" value="NME69266.1"/>
    <property type="molecule type" value="Genomic_DNA"/>
</dbReference>
<dbReference type="InterPro" id="IPR023997">
    <property type="entry name" value="TonB-dep_OMP_SusC/RagA_CS"/>
</dbReference>
<keyword evidence="2 8" id="KW-0813">Transport</keyword>
<name>A0A7X9XA30_9BACT</name>